<reference evidence="2" key="1">
    <citation type="submission" date="2016-10" db="EMBL/GenBank/DDBJ databases">
        <authorList>
            <person name="de Groot N.N."/>
        </authorList>
    </citation>
    <scope>NUCLEOTIDE SEQUENCE [LARGE SCALE GENOMIC DNA]</scope>
    <source>
        <strain evidence="2">DSM 17908</strain>
    </source>
</reference>
<evidence type="ECO:0000313" key="4">
    <source>
        <dbReference type="Proteomes" id="UP000224607"/>
    </source>
</evidence>
<dbReference type="EMBL" id="NITY01000008">
    <property type="protein sequence ID" value="PHM39738.1"/>
    <property type="molecule type" value="Genomic_DNA"/>
</dbReference>
<dbReference type="EMBL" id="FORG01000014">
    <property type="protein sequence ID" value="SFJ70389.1"/>
    <property type="molecule type" value="Genomic_DNA"/>
</dbReference>
<keyword evidence="4" id="KW-1185">Reference proteome</keyword>
<gene>
    <name evidence="2" type="ORF">SAMN05421680_11430</name>
    <name evidence="1" type="ORF">Xmau_02336</name>
</gene>
<reference evidence="1 4" key="3">
    <citation type="journal article" date="2017" name="Nat. Microbiol.">
        <title>Natural product diversity associated with the nematode symbionts Photorhabdus and Xenorhabdus.</title>
        <authorList>
            <person name="Tobias N.J."/>
            <person name="Wolff H."/>
            <person name="Djahanschiri B."/>
            <person name="Grundmann F."/>
            <person name="Kronenwerth M."/>
            <person name="Shi Y.M."/>
            <person name="Simonyi S."/>
            <person name="Grun P."/>
            <person name="Shapiro-Ilan D."/>
            <person name="Pidot S.J."/>
            <person name="Stinear T.P."/>
            <person name="Ebersberger I."/>
            <person name="Bode H.B."/>
        </authorList>
    </citation>
    <scope>NUCLEOTIDE SEQUENCE [LARGE SCALE GENOMIC DNA]</scope>
    <source>
        <strain evidence="1 4">DSM 17908</strain>
    </source>
</reference>
<evidence type="ECO:0000313" key="2">
    <source>
        <dbReference type="EMBL" id="SFJ70389.1"/>
    </source>
</evidence>
<sequence>MTYDKDSRLNIVNKARGVITMWIPDSFQGSWIEVEATGADENQRWPL</sequence>
<organism evidence="2 3">
    <name type="scientific">Xenorhabdus mauleonii</name>
    <dbReference type="NCBI Taxonomy" id="351675"/>
    <lineage>
        <taxon>Bacteria</taxon>
        <taxon>Pseudomonadati</taxon>
        <taxon>Pseudomonadota</taxon>
        <taxon>Gammaproteobacteria</taxon>
        <taxon>Enterobacterales</taxon>
        <taxon>Morganellaceae</taxon>
        <taxon>Xenorhabdus</taxon>
    </lineage>
</organism>
<evidence type="ECO:0000313" key="3">
    <source>
        <dbReference type="Proteomes" id="UP000198919"/>
    </source>
</evidence>
<accession>A0A1I3TJ03</accession>
<proteinExistence type="predicted"/>
<dbReference type="Proteomes" id="UP000224607">
    <property type="component" value="Unassembled WGS sequence"/>
</dbReference>
<dbReference type="Proteomes" id="UP000198919">
    <property type="component" value="Unassembled WGS sequence"/>
</dbReference>
<dbReference type="RefSeq" id="WP_169924709.1">
    <property type="nucleotide sequence ID" value="NZ_CAWNQB010000078.1"/>
</dbReference>
<protein>
    <submittedName>
        <fullName evidence="1">Phosphate ABC transporter permease</fullName>
    </submittedName>
</protein>
<dbReference type="STRING" id="351675.SAMN05421680_11430"/>
<reference evidence="3" key="2">
    <citation type="submission" date="2016-10" db="EMBL/GenBank/DDBJ databases">
        <authorList>
            <person name="Varghese N."/>
            <person name="Submissions S."/>
        </authorList>
    </citation>
    <scope>NUCLEOTIDE SEQUENCE [LARGE SCALE GENOMIC DNA]</scope>
    <source>
        <strain evidence="3">DSM 17908</strain>
    </source>
</reference>
<name>A0A1I3TJ03_9GAMM</name>
<dbReference type="AlphaFoldDB" id="A0A1I3TJ03"/>
<evidence type="ECO:0000313" key="1">
    <source>
        <dbReference type="EMBL" id="PHM39738.1"/>
    </source>
</evidence>